<protein>
    <submittedName>
        <fullName evidence="1">Uncharacterized protein</fullName>
    </submittedName>
</protein>
<gene>
    <name evidence="1" type="ORF">NCTC13193_00195</name>
</gene>
<accession>A0A448S3C7</accession>
<reference evidence="1 2" key="1">
    <citation type="submission" date="2018-12" db="EMBL/GenBank/DDBJ databases">
        <authorList>
            <consortium name="Pathogen Informatics"/>
        </authorList>
    </citation>
    <scope>NUCLEOTIDE SEQUENCE [LARGE SCALE GENOMIC DNA]</scope>
    <source>
        <strain evidence="1 2">NCTC13193</strain>
    </source>
</reference>
<dbReference type="Proteomes" id="UP000270487">
    <property type="component" value="Chromosome"/>
</dbReference>
<dbReference type="AlphaFoldDB" id="A0A448S3C7"/>
<proteinExistence type="predicted"/>
<evidence type="ECO:0000313" key="2">
    <source>
        <dbReference type="Proteomes" id="UP000270487"/>
    </source>
</evidence>
<organism evidence="1 2">
    <name type="scientific">Serratia fonticola</name>
    <dbReference type="NCBI Taxonomy" id="47917"/>
    <lineage>
        <taxon>Bacteria</taxon>
        <taxon>Pseudomonadati</taxon>
        <taxon>Pseudomonadota</taxon>
        <taxon>Gammaproteobacteria</taxon>
        <taxon>Enterobacterales</taxon>
        <taxon>Yersiniaceae</taxon>
        <taxon>Serratia</taxon>
    </lineage>
</organism>
<sequence length="35" mass="3994">MKLPSQLIFQDRISLTETEFVQMVIGAVSSMRLHS</sequence>
<evidence type="ECO:0000313" key="1">
    <source>
        <dbReference type="EMBL" id="VEI62104.1"/>
    </source>
</evidence>
<name>A0A448S3C7_SERFO</name>
<dbReference type="EMBL" id="LR134492">
    <property type="protein sequence ID" value="VEI62104.1"/>
    <property type="molecule type" value="Genomic_DNA"/>
</dbReference>